<keyword evidence="8" id="KW-0406">Ion transport</keyword>
<feature type="transmembrane region" description="Helical" evidence="8">
    <location>
        <begin position="137"/>
        <end position="163"/>
    </location>
</feature>
<feature type="transmembrane region" description="Helical" evidence="8">
    <location>
        <begin position="175"/>
        <end position="202"/>
    </location>
</feature>
<dbReference type="SUPFAM" id="SSF103473">
    <property type="entry name" value="MFS general substrate transporter"/>
    <property type="match status" value="1"/>
</dbReference>
<accession>A0ABN9GFF0</accession>
<dbReference type="InterPro" id="IPR036259">
    <property type="entry name" value="MFS_trans_sf"/>
</dbReference>
<name>A0ABN9GFF0_9NEOB</name>
<feature type="transmembrane region" description="Helical" evidence="8">
    <location>
        <begin position="68"/>
        <end position="89"/>
    </location>
</feature>
<keyword evidence="7" id="KW-1015">Disulfide bond</keyword>
<dbReference type="Gene3D" id="3.30.60.30">
    <property type="match status" value="1"/>
</dbReference>
<keyword evidence="3" id="KW-1003">Cell membrane</keyword>
<evidence type="ECO:0000256" key="3">
    <source>
        <dbReference type="ARBA" id="ARBA00022475"/>
    </source>
</evidence>
<dbReference type="PROSITE" id="PS51465">
    <property type="entry name" value="KAZAL_2"/>
    <property type="match status" value="1"/>
</dbReference>
<feature type="transmembrane region" description="Helical" evidence="8">
    <location>
        <begin position="297"/>
        <end position="316"/>
    </location>
</feature>
<dbReference type="InterPro" id="IPR036058">
    <property type="entry name" value="Kazal_dom_sf"/>
</dbReference>
<evidence type="ECO:0000256" key="4">
    <source>
        <dbReference type="ARBA" id="ARBA00022692"/>
    </source>
</evidence>
<feature type="domain" description="Kazal-like" evidence="10">
    <location>
        <begin position="413"/>
        <end position="466"/>
    </location>
</feature>
<comment type="caution">
    <text evidence="8">Lacks conserved residue(s) required for the propagation of feature annotation.</text>
</comment>
<organism evidence="11 12">
    <name type="scientific">Staurois parvus</name>
    <dbReference type="NCBI Taxonomy" id="386267"/>
    <lineage>
        <taxon>Eukaryota</taxon>
        <taxon>Metazoa</taxon>
        <taxon>Chordata</taxon>
        <taxon>Craniata</taxon>
        <taxon>Vertebrata</taxon>
        <taxon>Euteleostomi</taxon>
        <taxon>Amphibia</taxon>
        <taxon>Batrachia</taxon>
        <taxon>Anura</taxon>
        <taxon>Neobatrachia</taxon>
        <taxon>Ranoidea</taxon>
        <taxon>Ranidae</taxon>
        <taxon>Staurois</taxon>
    </lineage>
</organism>
<evidence type="ECO:0000256" key="8">
    <source>
        <dbReference type="RuleBase" id="RU362056"/>
    </source>
</evidence>
<proteinExistence type="inferred from homology"/>
<dbReference type="PANTHER" id="PTHR11388:SF89">
    <property type="entry name" value="SOLUTE CARRIER ORGANIC ANION TRANSPORTER FAMILY MEMBER 1B3"/>
    <property type="match status" value="1"/>
</dbReference>
<keyword evidence="4 8" id="KW-0812">Transmembrane</keyword>
<dbReference type="Proteomes" id="UP001162483">
    <property type="component" value="Unassembled WGS sequence"/>
</dbReference>
<evidence type="ECO:0000256" key="6">
    <source>
        <dbReference type="ARBA" id="ARBA00023136"/>
    </source>
</evidence>
<evidence type="ECO:0000256" key="7">
    <source>
        <dbReference type="ARBA" id="ARBA00023157"/>
    </source>
</evidence>
<feature type="domain" description="Major facilitator superfamily (MFS) profile" evidence="9">
    <location>
        <begin position="2"/>
        <end position="466"/>
    </location>
</feature>
<evidence type="ECO:0000313" key="11">
    <source>
        <dbReference type="EMBL" id="CAI9608125.1"/>
    </source>
</evidence>
<evidence type="ECO:0000259" key="9">
    <source>
        <dbReference type="PROSITE" id="PS50850"/>
    </source>
</evidence>
<dbReference type="Pfam" id="PF03137">
    <property type="entry name" value="OATP"/>
    <property type="match status" value="1"/>
</dbReference>
<keyword evidence="8" id="KW-0813">Transport</keyword>
<comment type="similarity">
    <text evidence="2 8">Belongs to the organo anion transporter (TC 2.A.60) family.</text>
</comment>
<feature type="transmembrane region" description="Helical" evidence="8">
    <location>
        <begin position="336"/>
        <end position="357"/>
    </location>
</feature>
<feature type="transmembrane region" description="Helical" evidence="8">
    <location>
        <begin position="40"/>
        <end position="61"/>
    </location>
</feature>
<dbReference type="InterPro" id="IPR002350">
    <property type="entry name" value="Kazal_dom"/>
</dbReference>
<dbReference type="InterPro" id="IPR004156">
    <property type="entry name" value="OATP"/>
</dbReference>
<protein>
    <recommendedName>
        <fullName evidence="8">Solute carrier organic anion transporter family member</fullName>
    </recommendedName>
</protein>
<gene>
    <name evidence="11" type="ORF">SPARVUS_LOCUS14052168</name>
</gene>
<dbReference type="InterPro" id="IPR020846">
    <property type="entry name" value="MFS_dom"/>
</dbReference>
<evidence type="ECO:0000256" key="2">
    <source>
        <dbReference type="ARBA" id="ARBA00009657"/>
    </source>
</evidence>
<feature type="transmembrane region" description="Helical" evidence="8">
    <location>
        <begin position="222"/>
        <end position="246"/>
    </location>
</feature>
<keyword evidence="5 8" id="KW-1133">Transmembrane helix</keyword>
<evidence type="ECO:0000256" key="5">
    <source>
        <dbReference type="ARBA" id="ARBA00022989"/>
    </source>
</evidence>
<reference evidence="11" key="1">
    <citation type="submission" date="2023-05" db="EMBL/GenBank/DDBJ databases">
        <authorList>
            <person name="Stuckert A."/>
        </authorList>
    </citation>
    <scope>NUCLEOTIDE SEQUENCE</scope>
</reference>
<comment type="caution">
    <text evidence="11">The sequence shown here is derived from an EMBL/GenBank/DDBJ whole genome shotgun (WGS) entry which is preliminary data.</text>
</comment>
<evidence type="ECO:0000259" key="10">
    <source>
        <dbReference type="PROSITE" id="PS51465"/>
    </source>
</evidence>
<keyword evidence="6 8" id="KW-0472">Membrane</keyword>
<feature type="transmembrane region" description="Helical" evidence="8">
    <location>
        <begin position="369"/>
        <end position="389"/>
    </location>
</feature>
<dbReference type="SUPFAM" id="SSF100895">
    <property type="entry name" value="Kazal-type serine protease inhibitors"/>
    <property type="match status" value="1"/>
</dbReference>
<sequence>MFLTALCFTYFAKAFSGSYMKSSITQIERRFDLSSSTVGMVDGSFEIGNLLVIAFVSYFGAKLHRPRIIAIGCLVMSVGSFLTAMPHFFMGPYKYESVRAHPASSLSNFTGSVSPCMSNQIPLSPPNVDCAKETNYMWVYILIGNMLRGIGETPITPLGISYIDDFAGTENTALYLSFLHAVGLFGPMIGFTLGSFFAKLYVDVGFVDMDEVTISPQDTRWVGAWWMGFLVAGIVSLLAAIPFFFLPKSMKRPEGQKSPDILTFKDKERLEPQKKATMKAFLLGFIQALKKLACNHLYILLMAMTLLQVNSFIGFITYKPKYMEQQYGLSISRSNFITGVSTLPAAATGMFLGGLIMKKYKFGLLSASKMAFVASFVAFILSLSVFIIGCENREVAGITVTYNGSKVDTFHESSLFSSCNSECHCSSSRWDPVCGENKITYMSACLAGCTSSLGAGKSIVSFNQFP</sequence>
<evidence type="ECO:0000313" key="12">
    <source>
        <dbReference type="Proteomes" id="UP001162483"/>
    </source>
</evidence>
<keyword evidence="12" id="KW-1185">Reference proteome</keyword>
<dbReference type="Gene3D" id="1.20.1250.20">
    <property type="entry name" value="MFS general substrate transporter like domains"/>
    <property type="match status" value="1"/>
</dbReference>
<evidence type="ECO:0000256" key="1">
    <source>
        <dbReference type="ARBA" id="ARBA00004651"/>
    </source>
</evidence>
<dbReference type="NCBIfam" id="TIGR00805">
    <property type="entry name" value="oat"/>
    <property type="match status" value="1"/>
</dbReference>
<dbReference type="EMBL" id="CATNWA010018560">
    <property type="protein sequence ID" value="CAI9608125.1"/>
    <property type="molecule type" value="Genomic_DNA"/>
</dbReference>
<comment type="subcellular location">
    <subcellularLocation>
        <location evidence="1 8">Cell membrane</location>
        <topology evidence="1 8">Multi-pass membrane protein</topology>
    </subcellularLocation>
</comment>
<dbReference type="PANTHER" id="PTHR11388">
    <property type="entry name" value="ORGANIC ANION TRANSPORTER"/>
    <property type="match status" value="1"/>
</dbReference>
<dbReference type="PROSITE" id="PS50850">
    <property type="entry name" value="MFS"/>
    <property type="match status" value="1"/>
</dbReference>